<dbReference type="PRINTS" id="PR00300">
    <property type="entry name" value="CLPPROTEASEA"/>
</dbReference>
<evidence type="ECO:0000256" key="5">
    <source>
        <dbReference type="PROSITE-ProRule" id="PRU01251"/>
    </source>
</evidence>
<name>B8DJU3_NITV9</name>
<dbReference type="GO" id="GO:0005524">
    <property type="term" value="F:ATP binding"/>
    <property type="evidence" value="ECO:0007669"/>
    <property type="project" value="UniProtKB-KW"/>
</dbReference>
<dbReference type="PROSITE" id="PS00871">
    <property type="entry name" value="CLPAB_2"/>
    <property type="match status" value="1"/>
</dbReference>
<dbReference type="GO" id="GO:0008233">
    <property type="term" value="F:peptidase activity"/>
    <property type="evidence" value="ECO:0007669"/>
    <property type="project" value="UniProtKB-KW"/>
</dbReference>
<dbReference type="KEGG" id="dvm:DvMF_0458"/>
<accession>B8DJU3</accession>
<evidence type="ECO:0000256" key="7">
    <source>
        <dbReference type="SAM" id="MobiDB-lite"/>
    </source>
</evidence>
<keyword evidence="1 5" id="KW-0677">Repeat</keyword>
<dbReference type="FunFam" id="3.40.50.300:FF:000025">
    <property type="entry name" value="ATP-dependent Clp protease subunit"/>
    <property type="match status" value="1"/>
</dbReference>
<evidence type="ECO:0000313" key="9">
    <source>
        <dbReference type="EMBL" id="ACL07415.1"/>
    </source>
</evidence>
<dbReference type="InterPro" id="IPR001270">
    <property type="entry name" value="ClpA/B"/>
</dbReference>
<dbReference type="InterPro" id="IPR036628">
    <property type="entry name" value="Clp_N_dom_sf"/>
</dbReference>
<keyword evidence="9" id="KW-0645">Protease</keyword>
<dbReference type="Gene3D" id="1.10.1780.10">
    <property type="entry name" value="Clp, N-terminal domain"/>
    <property type="match status" value="1"/>
</dbReference>
<dbReference type="SUPFAM" id="SSF52540">
    <property type="entry name" value="P-loop containing nucleoside triphosphate hydrolases"/>
    <property type="match status" value="2"/>
</dbReference>
<dbReference type="GO" id="GO:0043335">
    <property type="term" value="P:protein unfolding"/>
    <property type="evidence" value="ECO:0007669"/>
    <property type="project" value="InterPro"/>
</dbReference>
<dbReference type="InterPro" id="IPR041546">
    <property type="entry name" value="ClpA/ClpB_AAA_lid"/>
</dbReference>
<protein>
    <submittedName>
        <fullName evidence="9">ATP-dependent Clp protease, ATP-binding subunit clpA</fullName>
    </submittedName>
</protein>
<evidence type="ECO:0000256" key="4">
    <source>
        <dbReference type="ARBA" id="ARBA00023186"/>
    </source>
</evidence>
<feature type="compositionally biased region" description="Acidic residues" evidence="7">
    <location>
        <begin position="148"/>
        <end position="159"/>
    </location>
</feature>
<evidence type="ECO:0000256" key="1">
    <source>
        <dbReference type="ARBA" id="ARBA00022737"/>
    </source>
</evidence>
<dbReference type="NCBIfam" id="TIGR02639">
    <property type="entry name" value="ClpA"/>
    <property type="match status" value="1"/>
</dbReference>
<dbReference type="Pfam" id="PF10431">
    <property type="entry name" value="ClpB_D2-small"/>
    <property type="match status" value="1"/>
</dbReference>
<keyword evidence="3 6" id="KW-0067">ATP-binding</keyword>
<dbReference type="eggNOG" id="COG0542">
    <property type="taxonomic scope" value="Bacteria"/>
</dbReference>
<dbReference type="SMART" id="SM00382">
    <property type="entry name" value="AAA"/>
    <property type="match status" value="2"/>
</dbReference>
<dbReference type="EMBL" id="CP001197">
    <property type="protein sequence ID" value="ACL07415.1"/>
    <property type="molecule type" value="Genomic_DNA"/>
</dbReference>
<dbReference type="InterPro" id="IPR003593">
    <property type="entry name" value="AAA+_ATPase"/>
</dbReference>
<feature type="domain" description="Clp R" evidence="8">
    <location>
        <begin position="1"/>
        <end position="145"/>
    </location>
</feature>
<dbReference type="InterPro" id="IPR019489">
    <property type="entry name" value="Clp_ATPase_C"/>
</dbReference>
<dbReference type="Gene3D" id="3.40.50.300">
    <property type="entry name" value="P-loop containing nucleotide triphosphate hydrolases"/>
    <property type="match status" value="2"/>
</dbReference>
<dbReference type="PANTHER" id="PTHR11638:SF111">
    <property type="entry name" value="ATP-DEPENDENT CLP PROTEASE ATP-BINDING SUBUNIT CLPA"/>
    <property type="match status" value="1"/>
</dbReference>
<dbReference type="InterPro" id="IPR004176">
    <property type="entry name" value="Clp_R_N"/>
</dbReference>
<dbReference type="InterPro" id="IPR013461">
    <property type="entry name" value="ClpA"/>
</dbReference>
<dbReference type="Pfam" id="PF17871">
    <property type="entry name" value="AAA_lid_9"/>
    <property type="match status" value="1"/>
</dbReference>
<dbReference type="GO" id="GO:0016887">
    <property type="term" value="F:ATP hydrolysis activity"/>
    <property type="evidence" value="ECO:0007669"/>
    <property type="project" value="InterPro"/>
</dbReference>
<evidence type="ECO:0000259" key="8">
    <source>
        <dbReference type="PROSITE" id="PS51903"/>
    </source>
</evidence>
<evidence type="ECO:0000256" key="3">
    <source>
        <dbReference type="ARBA" id="ARBA00022840"/>
    </source>
</evidence>
<dbReference type="InterPro" id="IPR050130">
    <property type="entry name" value="ClpA_ClpB"/>
</dbReference>
<dbReference type="SUPFAM" id="SSF81923">
    <property type="entry name" value="Double Clp-N motif"/>
    <property type="match status" value="1"/>
</dbReference>
<dbReference type="GO" id="GO:0034605">
    <property type="term" value="P:cellular response to heat"/>
    <property type="evidence" value="ECO:0007669"/>
    <property type="project" value="TreeGrafter"/>
</dbReference>
<dbReference type="STRING" id="883.DvMF_0458"/>
<dbReference type="PROSITE" id="PS00870">
    <property type="entry name" value="CLPAB_1"/>
    <property type="match status" value="1"/>
</dbReference>
<dbReference type="Pfam" id="PF02861">
    <property type="entry name" value="Clp_N"/>
    <property type="match status" value="1"/>
</dbReference>
<dbReference type="Gene3D" id="1.10.8.60">
    <property type="match status" value="2"/>
</dbReference>
<feature type="region of interest" description="Disordered" evidence="7">
    <location>
        <begin position="139"/>
        <end position="164"/>
    </location>
</feature>
<sequence length="816" mass="88332">MIGRRLEAALTAAVNDVRTRNHEFLTLEHLLYAITGEDAGKHILEAVGVDVKSLRLRLETFFATHLEPLPADTPTEVVQTLGVQRVLQRAIRHMQSAGKGAVEIGDVLAAIFEEDDAYATYFLKSQGVTRLDVLQHISHGAPQGGDVDGGDDAEGEDGAPDTPRIDALEKFTVDLTARARDGRIDPLIGRVKELERTIQVLARRRKNNPLYVGDPGVGKTAIAEGLALRVAGGDVPEEFRDVRIFALDMGALLAGTKYRGDFEQRLKGVITDLGKVPGAILFIDEIHTIVGAGSTSGGSMDASNILKPVLADGSIRCIGSTTYEEYRNHFEKDRALSRRFQKIDVQEPSQDECVDILKGLRPYYEDHHKVRYTLPALRAAVELSARYITERLLPDKAIDVLDEAGAAARLRRGARAASASDAAIGVKEVEKVVARMAQIPSRTVSSSDRDRLRTLDEDLRNVVFGQDAAVGILSRAILRARAGLGREDRPTGSFLFYGPTGVGKTELARRLAEVMGIGFLRYDMSEYMEKHSVSRLIGAPPGYVGFDQGGLLTEAIRKQPYTVLLLDEIEKAHPDIFNILLQVMDYATLTDNTGRKADFRNVVLIMTSNAGVREMSAPAIGFGATAQEDMAGKGRKAVENMFSPEFRNRLDAMIPFAGLTTPVMERIVDKFVLELGSGLKDRRVRLELTPAARARLAEKGFEPAFGARPLRRVIRTALEDELAREVLFGKLRKGGTAIVDVAAPEAAAAPARPARKGKGKAAARDGAPSAVSADVAKAAPTVPATVGPSADQQGIAGLGLVFRYEPLGGDEAATDK</sequence>
<dbReference type="InterPro" id="IPR003959">
    <property type="entry name" value="ATPase_AAA_core"/>
</dbReference>
<keyword evidence="4 6" id="KW-0143">Chaperone</keyword>
<evidence type="ECO:0000256" key="6">
    <source>
        <dbReference type="RuleBase" id="RU004432"/>
    </source>
</evidence>
<dbReference type="CDD" id="cd00009">
    <property type="entry name" value="AAA"/>
    <property type="match status" value="1"/>
</dbReference>
<dbReference type="PANTHER" id="PTHR11638">
    <property type="entry name" value="ATP-DEPENDENT CLP PROTEASE"/>
    <property type="match status" value="1"/>
</dbReference>
<dbReference type="HOGENOM" id="CLU_005070_4_2_7"/>
<keyword evidence="2 6" id="KW-0547">Nucleotide-binding</keyword>
<evidence type="ECO:0000256" key="2">
    <source>
        <dbReference type="ARBA" id="ARBA00022741"/>
    </source>
</evidence>
<dbReference type="GO" id="GO:0005737">
    <property type="term" value="C:cytoplasm"/>
    <property type="evidence" value="ECO:0007669"/>
    <property type="project" value="TreeGrafter"/>
</dbReference>
<keyword evidence="9" id="KW-0378">Hydrolase</keyword>
<gene>
    <name evidence="9" type="ordered locus">DvMF_0458</name>
</gene>
<organism evidence="9">
    <name type="scientific">Nitratidesulfovibrio vulgaris (strain DSM 19637 / Miyazaki F)</name>
    <name type="common">Desulfovibrio vulgaris</name>
    <dbReference type="NCBI Taxonomy" id="883"/>
    <lineage>
        <taxon>Bacteria</taxon>
        <taxon>Pseudomonadati</taxon>
        <taxon>Thermodesulfobacteriota</taxon>
        <taxon>Desulfovibrionia</taxon>
        <taxon>Desulfovibrionales</taxon>
        <taxon>Desulfovibrionaceae</taxon>
        <taxon>Nitratidesulfovibrio</taxon>
    </lineage>
</organism>
<dbReference type="PROSITE" id="PS51903">
    <property type="entry name" value="CLP_R"/>
    <property type="match status" value="1"/>
</dbReference>
<comment type="similarity">
    <text evidence="6">Belongs to the ClpA/ClpB family.</text>
</comment>
<dbReference type="Pfam" id="PF07724">
    <property type="entry name" value="AAA_2"/>
    <property type="match status" value="1"/>
</dbReference>
<dbReference type="InterPro" id="IPR028299">
    <property type="entry name" value="ClpA/B_CS2"/>
</dbReference>
<dbReference type="GO" id="GO:0006508">
    <property type="term" value="P:proteolysis"/>
    <property type="evidence" value="ECO:0007669"/>
    <property type="project" value="UniProtKB-KW"/>
</dbReference>
<dbReference type="Pfam" id="PF00004">
    <property type="entry name" value="AAA"/>
    <property type="match status" value="1"/>
</dbReference>
<dbReference type="InterPro" id="IPR018368">
    <property type="entry name" value="ClpA/B_CS1"/>
</dbReference>
<reference evidence="9" key="1">
    <citation type="submission" date="2008-10" db="EMBL/GenBank/DDBJ databases">
        <title>Complete sequence of Desulfovibrio vulgaris str. 'Miyazaki F'.</title>
        <authorList>
            <person name="Lucas S."/>
            <person name="Copeland A."/>
            <person name="Lapidus A."/>
            <person name="Glavina del Rio T."/>
            <person name="Dalin E."/>
            <person name="Tice H."/>
            <person name="Bruce D."/>
            <person name="Goodwin L."/>
            <person name="Pitluck S."/>
            <person name="Sims D."/>
            <person name="Brettin T."/>
            <person name="Detter J.C."/>
            <person name="Han C."/>
            <person name="Larimer F."/>
            <person name="Land M."/>
            <person name="Hauser L."/>
            <person name="Kyrpides N."/>
            <person name="Mikhailova N."/>
            <person name="Hazen T.C."/>
            <person name="Richardson P."/>
        </authorList>
    </citation>
    <scope>NUCLEOTIDE SEQUENCE</scope>
    <source>
        <strain evidence="9">Miyazaki F</strain>
    </source>
</reference>
<dbReference type="InterPro" id="IPR027417">
    <property type="entry name" value="P-loop_NTPase"/>
</dbReference>
<proteinExistence type="inferred from homology"/>
<dbReference type="OrthoDB" id="9803641at2"/>
<dbReference type="SMART" id="SM01086">
    <property type="entry name" value="ClpB_D2-small"/>
    <property type="match status" value="1"/>
</dbReference>
<dbReference type="AlphaFoldDB" id="B8DJU3"/>
<dbReference type="CDD" id="cd19499">
    <property type="entry name" value="RecA-like_ClpB_Hsp104-like"/>
    <property type="match status" value="1"/>
</dbReference>